<dbReference type="PANTHER" id="PTHR30435">
    <property type="entry name" value="FLAGELLAR PROTEIN"/>
    <property type="match status" value="1"/>
</dbReference>
<comment type="caution">
    <text evidence="5">The sequence shown here is derived from an EMBL/GenBank/DDBJ whole genome shotgun (WGS) entry which is preliminary data.</text>
</comment>
<name>A0A3M8D1W0_9BACL</name>
<dbReference type="Proteomes" id="UP000271031">
    <property type="component" value="Unassembled WGS sequence"/>
</dbReference>
<dbReference type="InterPro" id="IPR037925">
    <property type="entry name" value="FlgE/F/G-like"/>
</dbReference>
<dbReference type="GO" id="GO:0009288">
    <property type="term" value="C:bacterial-type flagellum"/>
    <property type="evidence" value="ECO:0007669"/>
    <property type="project" value="TreeGrafter"/>
</dbReference>
<reference evidence="5 6" key="1">
    <citation type="submission" date="2018-10" db="EMBL/GenBank/DDBJ databases">
        <title>Phylogenomics of Brevibacillus.</title>
        <authorList>
            <person name="Dunlap C."/>
        </authorList>
    </citation>
    <scope>NUCLEOTIDE SEQUENCE [LARGE SCALE GENOMIC DNA]</scope>
    <source>
        <strain evidence="5 6">JCM 15716</strain>
    </source>
</reference>
<dbReference type="InterPro" id="IPR019776">
    <property type="entry name" value="Flagellar_basal_body_rod_CS"/>
</dbReference>
<dbReference type="AlphaFoldDB" id="A0A3M8D1W0"/>
<evidence type="ECO:0000256" key="1">
    <source>
        <dbReference type="ARBA" id="ARBA00009677"/>
    </source>
</evidence>
<comment type="similarity">
    <text evidence="1">Belongs to the flagella basal body rod proteins family.</text>
</comment>
<evidence type="ECO:0000259" key="3">
    <source>
        <dbReference type="Pfam" id="PF06429"/>
    </source>
</evidence>
<evidence type="ECO:0000259" key="2">
    <source>
        <dbReference type="Pfam" id="PF00460"/>
    </source>
</evidence>
<accession>A0A3M8D1W0</accession>
<feature type="domain" description="Flagellar hook protein FlgE/F/G-like D1" evidence="4">
    <location>
        <begin position="139"/>
        <end position="200"/>
    </location>
</feature>
<keyword evidence="5" id="KW-0282">Flagellum</keyword>
<organism evidence="5 6">
    <name type="scientific">Brevibacillus fluminis</name>
    <dbReference type="NCBI Taxonomy" id="511487"/>
    <lineage>
        <taxon>Bacteria</taxon>
        <taxon>Bacillati</taxon>
        <taxon>Bacillota</taxon>
        <taxon>Bacilli</taxon>
        <taxon>Bacillales</taxon>
        <taxon>Paenibacillaceae</taxon>
        <taxon>Brevibacillus</taxon>
    </lineage>
</organism>
<keyword evidence="6" id="KW-1185">Reference proteome</keyword>
<dbReference type="GO" id="GO:0071978">
    <property type="term" value="P:bacterial-type flagellum-dependent swarming motility"/>
    <property type="evidence" value="ECO:0007669"/>
    <property type="project" value="TreeGrafter"/>
</dbReference>
<dbReference type="Pfam" id="PF22692">
    <property type="entry name" value="LlgE_F_G_D1"/>
    <property type="match status" value="1"/>
</dbReference>
<dbReference type="InterPro" id="IPR053967">
    <property type="entry name" value="LlgE_F_G-like_D1"/>
</dbReference>
<feature type="domain" description="Flagellar basal body rod protein N-terminal" evidence="2">
    <location>
        <begin position="5"/>
        <end position="35"/>
    </location>
</feature>
<dbReference type="Pfam" id="PF06429">
    <property type="entry name" value="Flg_bbr_C"/>
    <property type="match status" value="1"/>
</dbReference>
<dbReference type="PANTHER" id="PTHR30435:SF19">
    <property type="entry name" value="FLAGELLAR BASAL-BODY ROD PROTEIN FLGG"/>
    <property type="match status" value="1"/>
</dbReference>
<feature type="domain" description="Flagellar basal-body/hook protein C-terminal" evidence="3">
    <location>
        <begin position="272"/>
        <end position="316"/>
    </location>
</feature>
<protein>
    <submittedName>
        <fullName evidence="5">Flagellar hook-basal body protein</fullName>
    </submittedName>
</protein>
<dbReference type="EMBL" id="RHHQ01000021">
    <property type="protein sequence ID" value="RNB82066.1"/>
    <property type="molecule type" value="Genomic_DNA"/>
</dbReference>
<dbReference type="PROSITE" id="PS00588">
    <property type="entry name" value="FLAGELLA_BB_ROD"/>
    <property type="match status" value="1"/>
</dbReference>
<evidence type="ECO:0000313" key="6">
    <source>
        <dbReference type="Proteomes" id="UP000271031"/>
    </source>
</evidence>
<sequence>MIRGLYTAASGMLAMQRRQEALSNNLANINTPGYKEDAGVIRSFPEQLLARINDQNGPTVDGMPSMTGQPVPIGKLNTGVYMSEALPLFTQGDIAQTDSPYDVALTDNLPTDQVNGKAVKRTMFFSVARIPDTTQPAAADQIRYTRNGSWSIDDRGFMVTPDGYYVLDSENRAIQVNGITDANGNTVSAGQDLKITSTGELQMLVPNPEPNASDKYEPLGADPNNPVRLGLRVVTDPNQLVREGNNLYRWEGQNAPVDASTDPTLNGFYAIRQGWVERANVNPAQTMTEMMTALRSYEANQRVLSTLDSTLDKAVNEIGRVNG</sequence>
<dbReference type="InterPro" id="IPR010930">
    <property type="entry name" value="Flg_bb/hook_C_dom"/>
</dbReference>
<keyword evidence="5" id="KW-0966">Cell projection</keyword>
<gene>
    <name evidence="5" type="ORF">EDM56_24715</name>
</gene>
<dbReference type="InterPro" id="IPR001444">
    <property type="entry name" value="Flag_bb_rod_N"/>
</dbReference>
<dbReference type="RefSeq" id="WP_122920600.1">
    <property type="nucleotide sequence ID" value="NZ_RHHQ01000021.1"/>
</dbReference>
<proteinExistence type="inferred from homology"/>
<dbReference type="SUPFAM" id="SSF117143">
    <property type="entry name" value="Flagellar hook protein flgE"/>
    <property type="match status" value="1"/>
</dbReference>
<evidence type="ECO:0000313" key="5">
    <source>
        <dbReference type="EMBL" id="RNB82066.1"/>
    </source>
</evidence>
<evidence type="ECO:0000259" key="4">
    <source>
        <dbReference type="Pfam" id="PF22692"/>
    </source>
</evidence>
<dbReference type="OrthoDB" id="9800375at2"/>
<dbReference type="Pfam" id="PF00460">
    <property type="entry name" value="Flg_bb_rod"/>
    <property type="match status" value="1"/>
</dbReference>
<keyword evidence="5" id="KW-0969">Cilium</keyword>